<evidence type="ECO:0000256" key="1">
    <source>
        <dbReference type="ARBA" id="ARBA00006754"/>
    </source>
</evidence>
<dbReference type="Pfam" id="PF17853">
    <property type="entry name" value="GGDEF_2"/>
    <property type="match status" value="1"/>
</dbReference>
<dbReference type="InterPro" id="IPR042070">
    <property type="entry name" value="PucR_C-HTH_sf"/>
</dbReference>
<accession>A0A2S0PCZ2</accession>
<protein>
    <submittedName>
        <fullName evidence="5">Carbohydrate diacid regulon transcriptional regulator CdaR</fullName>
    </submittedName>
</protein>
<name>A0A2S0PCZ2_9NEIS</name>
<dbReference type="PANTHER" id="PTHR33744:SF15">
    <property type="entry name" value="CARBOHYDRATE DIACID REGULATOR"/>
    <property type="match status" value="1"/>
</dbReference>
<comment type="similarity">
    <text evidence="1">Belongs to the CdaR family.</text>
</comment>
<dbReference type="Pfam" id="PF05651">
    <property type="entry name" value="Diacid_rec"/>
    <property type="match status" value="1"/>
</dbReference>
<reference evidence="5 6" key="1">
    <citation type="submission" date="2018-04" db="EMBL/GenBank/DDBJ databases">
        <title>Denitrifier Microvirgula.</title>
        <authorList>
            <person name="Anderson E."/>
            <person name="Jang J."/>
            <person name="Ishii S."/>
        </authorList>
    </citation>
    <scope>NUCLEOTIDE SEQUENCE [LARGE SCALE GENOMIC DNA]</scope>
    <source>
        <strain evidence="5 6">BE2.4</strain>
    </source>
</reference>
<dbReference type="EMBL" id="CP028519">
    <property type="protein sequence ID" value="AVY95137.1"/>
    <property type="molecule type" value="Genomic_DNA"/>
</dbReference>
<gene>
    <name evidence="5" type="ORF">DAI18_14610</name>
</gene>
<keyword evidence="6" id="KW-1185">Reference proteome</keyword>
<dbReference type="InterPro" id="IPR041522">
    <property type="entry name" value="CdaR_GGDEF"/>
</dbReference>
<feature type="domain" description="Putative sugar diacid recognition" evidence="2">
    <location>
        <begin position="5"/>
        <end position="136"/>
    </location>
</feature>
<dbReference type="KEGG" id="maer:DAI18_14610"/>
<feature type="domain" description="PucR C-terminal helix-turn-helix" evidence="3">
    <location>
        <begin position="321"/>
        <end position="378"/>
    </location>
</feature>
<dbReference type="PANTHER" id="PTHR33744">
    <property type="entry name" value="CARBOHYDRATE DIACID REGULATOR"/>
    <property type="match status" value="1"/>
</dbReference>
<evidence type="ECO:0000313" key="5">
    <source>
        <dbReference type="EMBL" id="AVY95137.1"/>
    </source>
</evidence>
<organism evidence="5 6">
    <name type="scientific">Microvirgula aerodenitrificans</name>
    <dbReference type="NCBI Taxonomy" id="57480"/>
    <lineage>
        <taxon>Bacteria</taxon>
        <taxon>Pseudomonadati</taxon>
        <taxon>Pseudomonadota</taxon>
        <taxon>Betaproteobacteria</taxon>
        <taxon>Neisseriales</taxon>
        <taxon>Aquaspirillaceae</taxon>
        <taxon>Microvirgula</taxon>
    </lineage>
</organism>
<dbReference type="Pfam" id="PF13556">
    <property type="entry name" value="HTH_30"/>
    <property type="match status" value="1"/>
</dbReference>
<dbReference type="RefSeq" id="WP_107889768.1">
    <property type="nucleotide sequence ID" value="NZ_CP028519.1"/>
</dbReference>
<proteinExistence type="inferred from homology"/>
<evidence type="ECO:0000259" key="4">
    <source>
        <dbReference type="Pfam" id="PF17853"/>
    </source>
</evidence>
<sequence>MIPIDAPLAQTIVDRTMCILDCNVNVMDAHGTIIGSGDASRLGQMHDGALLALSQARTVEIDEAMASRLYQARPGINLPLRSDGTIVGVVGLTGQPDQVRHFGELVRMTAEMMLEQSRLTRLIARDTRQREELLLNLIRNDTLSPGLTDWAQRLGLDLDQPRVVAVIEVDSHTLGVDATLAELQQLQVLLTTPERDNLIATVSLNEIVVLKPVEVRADGWNADAHRERVHRLLSRMRDGSELGVRIALGQYFPGPGGIARSYRTALSTLDVGRRRAPDERAYFYQDLMLPVLLDSLRDGWQADELRRPLRALAAHDPHGLLQRTLTVWLAHDAQPGAAARALHIHRNTLDYRLQRIGALCELDPGRLDDRLLLYVALQLHAGARPLANCKNA</sequence>
<feature type="domain" description="CdaR GGDEF-like" evidence="4">
    <location>
        <begin position="145"/>
        <end position="271"/>
    </location>
</feature>
<evidence type="ECO:0000259" key="3">
    <source>
        <dbReference type="Pfam" id="PF13556"/>
    </source>
</evidence>
<dbReference type="InterPro" id="IPR008599">
    <property type="entry name" value="Diacid_rec"/>
</dbReference>
<dbReference type="AlphaFoldDB" id="A0A2S0PCZ2"/>
<dbReference type="InterPro" id="IPR025736">
    <property type="entry name" value="PucR_C-HTH_dom"/>
</dbReference>
<dbReference type="Proteomes" id="UP000244173">
    <property type="component" value="Chromosome"/>
</dbReference>
<dbReference type="OrthoDB" id="8872837at2"/>
<dbReference type="Gene3D" id="1.10.10.2840">
    <property type="entry name" value="PucR C-terminal helix-turn-helix domain"/>
    <property type="match status" value="1"/>
</dbReference>
<evidence type="ECO:0000259" key="2">
    <source>
        <dbReference type="Pfam" id="PF05651"/>
    </source>
</evidence>
<dbReference type="InterPro" id="IPR051448">
    <property type="entry name" value="CdaR-like_regulators"/>
</dbReference>
<dbReference type="STRING" id="1122240.GCA_000620105_03610"/>
<evidence type="ECO:0000313" key="6">
    <source>
        <dbReference type="Proteomes" id="UP000244173"/>
    </source>
</evidence>